<dbReference type="InterPro" id="IPR015421">
    <property type="entry name" value="PyrdxlP-dep_Trfase_major"/>
</dbReference>
<protein>
    <recommendedName>
        <fullName evidence="1">Aminotransferase class V domain-containing protein</fullName>
    </recommendedName>
</protein>
<dbReference type="AlphaFoldDB" id="A0A8H3PJ16"/>
<accession>A0A8H3PJ16</accession>
<dbReference type="SUPFAM" id="SSF53383">
    <property type="entry name" value="PLP-dependent transferases"/>
    <property type="match status" value="1"/>
</dbReference>
<dbReference type="InterPro" id="IPR015424">
    <property type="entry name" value="PyrdxlP-dep_Trfase"/>
</dbReference>
<dbReference type="PANTHER" id="PTHR43586:SF21">
    <property type="entry name" value="PYRIDOXAL PHOSPHATE (PLP)-DEPENDENT ASPARTATE AMINOTRANSFERASE SUPERFAMILY"/>
    <property type="match status" value="1"/>
</dbReference>
<evidence type="ECO:0000313" key="2">
    <source>
        <dbReference type="EMBL" id="CAF9941449.1"/>
    </source>
</evidence>
<name>A0A8H3PJ16_9LECA</name>
<dbReference type="InterPro" id="IPR015422">
    <property type="entry name" value="PyrdxlP-dep_Trfase_small"/>
</dbReference>
<dbReference type="Gene3D" id="3.90.1150.10">
    <property type="entry name" value="Aspartate Aminotransferase, domain 1"/>
    <property type="match status" value="1"/>
</dbReference>
<feature type="domain" description="Aminotransferase class V" evidence="1">
    <location>
        <begin position="18"/>
        <end position="349"/>
    </location>
</feature>
<sequence length="372" mass="41993">MASIYVPNYLTDQESIAFNEEFESSDQYRAAFMNAAPDEIAYGASTTQLFRNLAMSLLPNLNTDSEIIVSILCHEASIGAWTFLAARLGIAIKWWTPGRTNNPTLDLEKLKSLMSPKTRLVTCGHVSNLMGTIHPIKEVADIVHATPGAMLCVDGVAYAPHRRIDVKALDVDFYCFSWYKVFGPRLGMMYARRSVQDRSMASLGHYYLDHRPLGTKLCLGWTAAFDVRSGLTAIMRYLDRIGWDAITKHEEKLTEALLSYLRSKPDIYVIYGEQSSDPDLRVSLITFSVKGWTPEDIANEIMNHSTIRIGWSHAYSKRLVEEVLGLDGEQGVVRVSFVHYNSLEEVNLLIKLLDHIICERLGKTRKPRTVKL</sequence>
<dbReference type="Pfam" id="PF00266">
    <property type="entry name" value="Aminotran_5"/>
    <property type="match status" value="1"/>
</dbReference>
<reference evidence="2" key="1">
    <citation type="submission" date="2021-03" db="EMBL/GenBank/DDBJ databases">
        <authorList>
            <person name="Tagirdzhanova G."/>
        </authorList>
    </citation>
    <scope>NUCLEOTIDE SEQUENCE</scope>
</reference>
<proteinExistence type="predicted"/>
<dbReference type="EMBL" id="CAJPDS010000194">
    <property type="protein sequence ID" value="CAF9941449.1"/>
    <property type="molecule type" value="Genomic_DNA"/>
</dbReference>
<comment type="caution">
    <text evidence="2">The sequence shown here is derived from an EMBL/GenBank/DDBJ whole genome shotgun (WGS) entry which is preliminary data.</text>
</comment>
<keyword evidence="3" id="KW-1185">Reference proteome</keyword>
<evidence type="ECO:0000259" key="1">
    <source>
        <dbReference type="Pfam" id="PF00266"/>
    </source>
</evidence>
<dbReference type="OrthoDB" id="420046at2759"/>
<dbReference type="InterPro" id="IPR000192">
    <property type="entry name" value="Aminotrans_V_dom"/>
</dbReference>
<dbReference type="Gene3D" id="3.40.640.10">
    <property type="entry name" value="Type I PLP-dependent aspartate aminotransferase-like (Major domain)"/>
    <property type="match status" value="1"/>
</dbReference>
<evidence type="ECO:0000313" key="3">
    <source>
        <dbReference type="Proteomes" id="UP000664521"/>
    </source>
</evidence>
<organism evidence="2 3">
    <name type="scientific">Heterodermia speciosa</name>
    <dbReference type="NCBI Taxonomy" id="116794"/>
    <lineage>
        <taxon>Eukaryota</taxon>
        <taxon>Fungi</taxon>
        <taxon>Dikarya</taxon>
        <taxon>Ascomycota</taxon>
        <taxon>Pezizomycotina</taxon>
        <taxon>Lecanoromycetes</taxon>
        <taxon>OSLEUM clade</taxon>
        <taxon>Lecanoromycetidae</taxon>
        <taxon>Caliciales</taxon>
        <taxon>Physciaceae</taxon>
        <taxon>Heterodermia</taxon>
    </lineage>
</organism>
<dbReference type="PANTHER" id="PTHR43586">
    <property type="entry name" value="CYSTEINE DESULFURASE"/>
    <property type="match status" value="1"/>
</dbReference>
<gene>
    <name evidence="2" type="ORF">HETSPECPRED_003230</name>
</gene>
<dbReference type="Proteomes" id="UP000664521">
    <property type="component" value="Unassembled WGS sequence"/>
</dbReference>